<evidence type="ECO:0000313" key="1">
    <source>
        <dbReference type="EMBL" id="OAD22137.1"/>
    </source>
</evidence>
<name>A0A176S2H9_9GAMM</name>
<dbReference type="Proteomes" id="UP000076962">
    <property type="component" value="Unassembled WGS sequence"/>
</dbReference>
<sequence length="57" mass="6942">MTTNNIIGKSRILYLPYQDIKNNIKLIFLSRYFFFTLFKIEFQTLLELLNDLSNQFF</sequence>
<organism evidence="1 2">
    <name type="scientific">Candidatus Thiomargarita nelsonii</name>
    <dbReference type="NCBI Taxonomy" id="1003181"/>
    <lineage>
        <taxon>Bacteria</taxon>
        <taxon>Pseudomonadati</taxon>
        <taxon>Pseudomonadota</taxon>
        <taxon>Gammaproteobacteria</taxon>
        <taxon>Thiotrichales</taxon>
        <taxon>Thiotrichaceae</taxon>
        <taxon>Thiomargarita</taxon>
    </lineage>
</organism>
<reference evidence="1 2" key="1">
    <citation type="submission" date="2016-05" db="EMBL/GenBank/DDBJ databases">
        <title>Single-cell genome of chain-forming Candidatus Thiomargarita nelsonii and comparison to other large sulfur-oxidizing bacteria.</title>
        <authorList>
            <person name="Winkel M."/>
            <person name="Salman V."/>
            <person name="Woyke T."/>
            <person name="Schulz-Vogt H."/>
            <person name="Richter M."/>
            <person name="Flood B."/>
            <person name="Bailey J."/>
            <person name="Amann R."/>
            <person name="Mussmann M."/>
        </authorList>
    </citation>
    <scope>NUCLEOTIDE SEQUENCE [LARGE SCALE GENOMIC DNA]</scope>
    <source>
        <strain evidence="1 2">THI036</strain>
    </source>
</reference>
<gene>
    <name evidence="1" type="ORF">THIOM_002076</name>
</gene>
<proteinExistence type="predicted"/>
<dbReference type="EMBL" id="LUTY01001146">
    <property type="protein sequence ID" value="OAD22137.1"/>
    <property type="molecule type" value="Genomic_DNA"/>
</dbReference>
<protein>
    <submittedName>
        <fullName evidence="1">Uncharacterized protein</fullName>
    </submittedName>
</protein>
<comment type="caution">
    <text evidence="1">The sequence shown here is derived from an EMBL/GenBank/DDBJ whole genome shotgun (WGS) entry which is preliminary data.</text>
</comment>
<accession>A0A176S2H9</accession>
<dbReference type="AlphaFoldDB" id="A0A176S2H9"/>
<evidence type="ECO:0000313" key="2">
    <source>
        <dbReference type="Proteomes" id="UP000076962"/>
    </source>
</evidence>
<keyword evidence="2" id="KW-1185">Reference proteome</keyword>